<evidence type="ECO:0000256" key="2">
    <source>
        <dbReference type="ARBA" id="ARBA00023125"/>
    </source>
</evidence>
<dbReference type="EMBL" id="JASCQP010000019">
    <property type="protein sequence ID" value="MDI5890730.1"/>
    <property type="molecule type" value="Genomic_DNA"/>
</dbReference>
<dbReference type="EMBL" id="JASCQP010000045">
    <property type="protein sequence ID" value="MDI5893059.1"/>
    <property type="molecule type" value="Genomic_DNA"/>
</dbReference>
<dbReference type="PROSITE" id="PS50994">
    <property type="entry name" value="INTEGRASE"/>
    <property type="match status" value="1"/>
</dbReference>
<dbReference type="InterPro" id="IPR002514">
    <property type="entry name" value="Transposase_8"/>
</dbReference>
<evidence type="ECO:0000313" key="11">
    <source>
        <dbReference type="EMBL" id="MDI5892398.1"/>
    </source>
</evidence>
<dbReference type="InterPro" id="IPR048020">
    <property type="entry name" value="Transpos_IS3"/>
</dbReference>
<dbReference type="Proteomes" id="UP001225957">
    <property type="component" value="Unassembled WGS sequence"/>
</dbReference>
<protein>
    <submittedName>
        <fullName evidence="12">IS3 family transposase</fullName>
    </submittedName>
</protein>
<feature type="domain" description="Integrase catalytic" evidence="6">
    <location>
        <begin position="223"/>
        <end position="385"/>
    </location>
</feature>
<keyword evidence="2" id="KW-0238">DNA-binding</keyword>
<dbReference type="Pfam" id="PF13276">
    <property type="entry name" value="HTH_21"/>
    <property type="match status" value="1"/>
</dbReference>
<comment type="similarity">
    <text evidence="4">Belongs to the transposase IS3/IS150/IS904 family.</text>
</comment>
<evidence type="ECO:0000313" key="7">
    <source>
        <dbReference type="EMBL" id="MDI5890253.1"/>
    </source>
</evidence>
<evidence type="ECO:0000259" key="6">
    <source>
        <dbReference type="PROSITE" id="PS50994"/>
    </source>
</evidence>
<comment type="similarity">
    <text evidence="1">Belongs to the transposase 8 family.</text>
</comment>
<evidence type="ECO:0000256" key="1">
    <source>
        <dbReference type="ARBA" id="ARBA00009964"/>
    </source>
</evidence>
<dbReference type="InterPro" id="IPR009057">
    <property type="entry name" value="Homeodomain-like_sf"/>
</dbReference>
<dbReference type="InterPro" id="IPR001584">
    <property type="entry name" value="Integrase_cat-core"/>
</dbReference>
<dbReference type="PANTHER" id="PTHR46889">
    <property type="entry name" value="TRANSPOSASE INSF FOR INSERTION SEQUENCE IS3B-RELATED"/>
    <property type="match status" value="1"/>
</dbReference>
<evidence type="ECO:0000256" key="4">
    <source>
        <dbReference type="ARBA" id="ARBA00043964"/>
    </source>
</evidence>
<evidence type="ECO:0000313" key="12">
    <source>
        <dbReference type="EMBL" id="MDI5893059.1"/>
    </source>
</evidence>
<dbReference type="InterPro" id="IPR012337">
    <property type="entry name" value="RNaseH-like_sf"/>
</dbReference>
<evidence type="ECO:0000313" key="8">
    <source>
        <dbReference type="EMBL" id="MDI5890730.1"/>
    </source>
</evidence>
<dbReference type="Pfam" id="PF13333">
    <property type="entry name" value="rve_2"/>
    <property type="match status" value="1"/>
</dbReference>
<evidence type="ECO:0000256" key="3">
    <source>
        <dbReference type="ARBA" id="ARBA00037276"/>
    </source>
</evidence>
<dbReference type="InterPro" id="IPR025948">
    <property type="entry name" value="HTH-like_dom"/>
</dbReference>
<dbReference type="Pfam" id="PF01527">
    <property type="entry name" value="HTH_Tnp_1"/>
    <property type="match status" value="1"/>
</dbReference>
<dbReference type="InterPro" id="IPR036397">
    <property type="entry name" value="RNaseH_sf"/>
</dbReference>
<comment type="caution">
    <text evidence="12">The sequence shown here is derived from an EMBL/GenBank/DDBJ whole genome shotgun (WGS) entry which is preliminary data.</text>
</comment>
<comment type="function">
    <text evidence="3">Involved in the transposition of the insertion sequence IS3.</text>
</comment>
<organism evidence="12 13">
    <name type="scientific">Halomonas rhizosphaerae</name>
    <dbReference type="NCBI Taxonomy" id="3043296"/>
    <lineage>
        <taxon>Bacteria</taxon>
        <taxon>Pseudomonadati</taxon>
        <taxon>Pseudomonadota</taxon>
        <taxon>Gammaproteobacteria</taxon>
        <taxon>Oceanospirillales</taxon>
        <taxon>Halomonadaceae</taxon>
        <taxon>Halomonas</taxon>
    </lineage>
</organism>
<gene>
    <name evidence="7" type="ORF">QLQ83_03995</name>
    <name evidence="8" type="ORF">QLQ83_06470</name>
    <name evidence="9" type="ORF">QLQ83_10110</name>
    <name evidence="10" type="ORF">QLQ83_10750</name>
    <name evidence="11" type="ORF">QLQ83_14990</name>
    <name evidence="12" type="ORF">QLQ83_18410</name>
</gene>
<evidence type="ECO:0000313" key="9">
    <source>
        <dbReference type="EMBL" id="MDI5891452.1"/>
    </source>
</evidence>
<reference evidence="12 13" key="1">
    <citation type="submission" date="2023-04" db="EMBL/GenBank/DDBJ databases">
        <title>Halomonas strains isolated from rhizosphere soil.</title>
        <authorList>
            <person name="Xu L."/>
            <person name="Sun J.-Q."/>
        </authorList>
    </citation>
    <scope>NUCLEOTIDE SEQUENCE [LARGE SCALE GENOMIC DNA]</scope>
    <source>
        <strain evidence="12 13">LR5S20</strain>
    </source>
</reference>
<feature type="coiled-coil region" evidence="5">
    <location>
        <begin position="63"/>
        <end position="90"/>
    </location>
</feature>
<sequence length="387" mass="43854">MARQAAAMKKTRTRYSQAYKDEALALADRVGTSAAARELGLQSSQLYQWRAKAQQQQTVSAREQALADENARLKRQLAEKSEELEIGKKSRGVLREEPEVKYAFIEQHRQAFSVHRMCAFLGVARSGYYAWRQRGGEPSSRRRRQTITDQRVAQAFEQGKGRSGAPRLTRDLNDAGVPICRNTVAASLRRQNLRAKAARKFKATTNSRHGLPVAPNLMEQDFTATAPNQKWVGDITYLATGEGWLYLAVLIDLYSRKVIGWAMSERMTADLVSDALKMALWSRKMPKGVIVHSDRGSQYCSTLYQSLLMRHGLKCSMSAKGNCYDNACAESFFHSLKVEAIHGERFVTREAMRRQVFEYIELDYNRQRRHSAIGMISPEAFEAQMIA</sequence>
<dbReference type="Gene3D" id="3.30.420.10">
    <property type="entry name" value="Ribonuclease H-like superfamily/Ribonuclease H"/>
    <property type="match status" value="1"/>
</dbReference>
<dbReference type="PANTHER" id="PTHR46889:SF6">
    <property type="entry name" value="TRANSPOSASE INSF FOR INSERTION SEQUENCE IS3B"/>
    <property type="match status" value="1"/>
</dbReference>
<keyword evidence="5" id="KW-0175">Coiled coil</keyword>
<dbReference type="EMBL" id="JASCQP010000031">
    <property type="protein sequence ID" value="MDI5892398.1"/>
    <property type="molecule type" value="Genomic_DNA"/>
</dbReference>
<dbReference type="NCBIfam" id="NF033516">
    <property type="entry name" value="transpos_IS3"/>
    <property type="match status" value="1"/>
</dbReference>
<accession>A0ABT6V791</accession>
<dbReference type="RefSeq" id="WP_282734270.1">
    <property type="nucleotide sequence ID" value="NZ_JASCQP010000011.1"/>
</dbReference>
<name>A0ABT6V791_9GAMM</name>
<dbReference type="SUPFAM" id="SSF46689">
    <property type="entry name" value="Homeodomain-like"/>
    <property type="match status" value="1"/>
</dbReference>
<evidence type="ECO:0000313" key="10">
    <source>
        <dbReference type="EMBL" id="MDI5891577.1"/>
    </source>
</evidence>
<proteinExistence type="inferred from homology"/>
<dbReference type="EMBL" id="JASCQP010000011">
    <property type="protein sequence ID" value="MDI5890253.1"/>
    <property type="molecule type" value="Genomic_DNA"/>
</dbReference>
<dbReference type="EMBL" id="JASCQP010000027">
    <property type="protein sequence ID" value="MDI5891577.1"/>
    <property type="molecule type" value="Genomic_DNA"/>
</dbReference>
<dbReference type="Pfam" id="PF00665">
    <property type="entry name" value="rve"/>
    <property type="match status" value="1"/>
</dbReference>
<evidence type="ECO:0000313" key="13">
    <source>
        <dbReference type="Proteomes" id="UP001225957"/>
    </source>
</evidence>
<dbReference type="EMBL" id="JASCQP010000026">
    <property type="protein sequence ID" value="MDI5891452.1"/>
    <property type="molecule type" value="Genomic_DNA"/>
</dbReference>
<dbReference type="InterPro" id="IPR050900">
    <property type="entry name" value="Transposase_IS3/IS150/IS904"/>
</dbReference>
<evidence type="ECO:0000256" key="5">
    <source>
        <dbReference type="SAM" id="Coils"/>
    </source>
</evidence>
<dbReference type="SUPFAM" id="SSF53098">
    <property type="entry name" value="Ribonuclease H-like"/>
    <property type="match status" value="1"/>
</dbReference>
<keyword evidence="13" id="KW-1185">Reference proteome</keyword>